<dbReference type="Proteomes" id="UP000269721">
    <property type="component" value="Unassembled WGS sequence"/>
</dbReference>
<dbReference type="OrthoDB" id="295274at2759"/>
<dbReference type="AlphaFoldDB" id="A0A4P9WKK7"/>
<feature type="region of interest" description="Disordered" evidence="1">
    <location>
        <begin position="106"/>
        <end position="173"/>
    </location>
</feature>
<evidence type="ECO:0000256" key="1">
    <source>
        <dbReference type="SAM" id="MobiDB-lite"/>
    </source>
</evidence>
<accession>A0A4P9WKK7</accession>
<sequence>MAPMAPKQLSRLGSVFHLDNLSRLSPLPTIEQTPNRFLLSCSRLDLETNPFEQSFTLLPAPTPSTTTHGFSTFASPILPPLNMGRGAAPGPIVPSHLAQQHPLLQSSSAAAESHHGHKSRRDESDDDGRSEMPGTQKTPSGNNDARNRHARARKHRTPARARPAAARGRNSRVAAEVAVRVRVKDSYLSGQGALAWVAGRRGGI</sequence>
<organism evidence="2 3">
    <name type="scientific">Blyttiomyces helicus</name>
    <dbReference type="NCBI Taxonomy" id="388810"/>
    <lineage>
        <taxon>Eukaryota</taxon>
        <taxon>Fungi</taxon>
        <taxon>Fungi incertae sedis</taxon>
        <taxon>Chytridiomycota</taxon>
        <taxon>Chytridiomycota incertae sedis</taxon>
        <taxon>Chytridiomycetes</taxon>
        <taxon>Chytridiomycetes incertae sedis</taxon>
        <taxon>Blyttiomyces</taxon>
    </lineage>
</organism>
<reference evidence="3" key="1">
    <citation type="journal article" date="2018" name="Nat. Microbiol.">
        <title>Leveraging single-cell genomics to expand the fungal tree of life.</title>
        <authorList>
            <person name="Ahrendt S.R."/>
            <person name="Quandt C.A."/>
            <person name="Ciobanu D."/>
            <person name="Clum A."/>
            <person name="Salamov A."/>
            <person name="Andreopoulos B."/>
            <person name="Cheng J.F."/>
            <person name="Woyke T."/>
            <person name="Pelin A."/>
            <person name="Henrissat B."/>
            <person name="Reynolds N.K."/>
            <person name="Benny G.L."/>
            <person name="Smith M.E."/>
            <person name="James T.Y."/>
            <person name="Grigoriev I.V."/>
        </authorList>
    </citation>
    <scope>NUCLEOTIDE SEQUENCE [LARGE SCALE GENOMIC DNA]</scope>
</reference>
<name>A0A4P9WKK7_9FUNG</name>
<keyword evidence="3" id="KW-1185">Reference proteome</keyword>
<proteinExistence type="predicted"/>
<dbReference type="EMBL" id="KZ994944">
    <property type="protein sequence ID" value="RKO91700.1"/>
    <property type="molecule type" value="Genomic_DNA"/>
</dbReference>
<evidence type="ECO:0000313" key="2">
    <source>
        <dbReference type="EMBL" id="RKO91700.1"/>
    </source>
</evidence>
<feature type="compositionally biased region" description="Low complexity" evidence="1">
    <location>
        <begin position="160"/>
        <end position="173"/>
    </location>
</feature>
<gene>
    <name evidence="2" type="ORF">BDK51DRAFT_51724</name>
</gene>
<protein>
    <submittedName>
        <fullName evidence="2">Uncharacterized protein</fullName>
    </submittedName>
</protein>
<feature type="compositionally biased region" description="Basic and acidic residues" evidence="1">
    <location>
        <begin position="120"/>
        <end position="130"/>
    </location>
</feature>
<evidence type="ECO:0000313" key="3">
    <source>
        <dbReference type="Proteomes" id="UP000269721"/>
    </source>
</evidence>
<feature type="compositionally biased region" description="Basic residues" evidence="1">
    <location>
        <begin position="148"/>
        <end position="159"/>
    </location>
</feature>